<sequence>MYLTKSFMTCQRMSCHSSNTAVLFSFSSKEHDNLRYWLKSHLIDFTWNTSIIEYVRFSLNGISKLSISNDSSISFFDLFKSNNLILNSFRFSSFRFASSMLSDILFFLSATSPSAARTFWTFSSFKLSSSISFSGTSSGFSPIVSATSVIMLRNSTRFSCCLSIDFDLSDTSSVVSIDKMFSMLFRNVLPIVLQPPRCHSIAPDHRQLFHQFGLCLLFYEGFQCQPKLLYSLCHKSCVHPINRTMFIYDIV</sequence>
<dbReference type="EMBL" id="VYZN01000001">
    <property type="protein sequence ID" value="KAE9544883.1"/>
    <property type="molecule type" value="Genomic_DNA"/>
</dbReference>
<keyword evidence="2" id="KW-1185">Reference proteome</keyword>
<comment type="caution">
    <text evidence="1">The sequence shown here is derived from an EMBL/GenBank/DDBJ whole genome shotgun (WGS) entry which is preliminary data.</text>
</comment>
<gene>
    <name evidence="1" type="ORF">AGLY_000426</name>
</gene>
<feature type="non-terminal residue" evidence="1">
    <location>
        <position position="251"/>
    </location>
</feature>
<protein>
    <submittedName>
        <fullName evidence="1">Uncharacterized protein</fullName>
    </submittedName>
</protein>
<organism evidence="1 2">
    <name type="scientific">Aphis glycines</name>
    <name type="common">Soybean aphid</name>
    <dbReference type="NCBI Taxonomy" id="307491"/>
    <lineage>
        <taxon>Eukaryota</taxon>
        <taxon>Metazoa</taxon>
        <taxon>Ecdysozoa</taxon>
        <taxon>Arthropoda</taxon>
        <taxon>Hexapoda</taxon>
        <taxon>Insecta</taxon>
        <taxon>Pterygota</taxon>
        <taxon>Neoptera</taxon>
        <taxon>Paraneoptera</taxon>
        <taxon>Hemiptera</taxon>
        <taxon>Sternorrhyncha</taxon>
        <taxon>Aphidomorpha</taxon>
        <taxon>Aphidoidea</taxon>
        <taxon>Aphididae</taxon>
        <taxon>Aphidini</taxon>
        <taxon>Aphis</taxon>
        <taxon>Aphis</taxon>
    </lineage>
</organism>
<accession>A0A6G0U7F7</accession>
<reference evidence="1 2" key="1">
    <citation type="submission" date="2019-08" db="EMBL/GenBank/DDBJ databases">
        <title>The genome of the soybean aphid Biotype 1, its phylome, world population structure and adaptation to the North American continent.</title>
        <authorList>
            <person name="Giordano R."/>
            <person name="Donthu R.K."/>
            <person name="Hernandez A.G."/>
            <person name="Wright C.L."/>
            <person name="Zimin A.V."/>
        </authorList>
    </citation>
    <scope>NUCLEOTIDE SEQUENCE [LARGE SCALE GENOMIC DNA]</scope>
    <source>
        <tissue evidence="1">Whole aphids</tissue>
    </source>
</reference>
<dbReference type="Proteomes" id="UP000475862">
    <property type="component" value="Unassembled WGS sequence"/>
</dbReference>
<dbReference type="AlphaFoldDB" id="A0A6G0U7F7"/>
<evidence type="ECO:0000313" key="1">
    <source>
        <dbReference type="EMBL" id="KAE9544883.1"/>
    </source>
</evidence>
<name>A0A6G0U7F7_APHGL</name>
<evidence type="ECO:0000313" key="2">
    <source>
        <dbReference type="Proteomes" id="UP000475862"/>
    </source>
</evidence>
<proteinExistence type="predicted"/>